<dbReference type="Gene3D" id="1.10.10.60">
    <property type="entry name" value="Homeodomain-like"/>
    <property type="match status" value="1"/>
</dbReference>
<dbReference type="AlphaFoldDB" id="A0A840P4X8"/>
<keyword evidence="7" id="KW-1185">Reference proteome</keyword>
<name>A0A840P4X8_9ACTN</name>
<evidence type="ECO:0000259" key="5">
    <source>
        <dbReference type="PROSITE" id="PS50977"/>
    </source>
</evidence>
<feature type="domain" description="HTH tetR-type" evidence="5">
    <location>
        <begin position="14"/>
        <end position="74"/>
    </location>
</feature>
<evidence type="ECO:0000256" key="4">
    <source>
        <dbReference type="PROSITE-ProRule" id="PRU00335"/>
    </source>
</evidence>
<keyword evidence="2 4" id="KW-0238">DNA-binding</keyword>
<accession>A0A840P4X8</accession>
<dbReference type="Pfam" id="PF16859">
    <property type="entry name" value="TetR_C_11"/>
    <property type="match status" value="1"/>
</dbReference>
<evidence type="ECO:0000313" key="7">
    <source>
        <dbReference type="Proteomes" id="UP000578449"/>
    </source>
</evidence>
<feature type="DNA-binding region" description="H-T-H motif" evidence="4">
    <location>
        <begin position="37"/>
        <end position="56"/>
    </location>
</feature>
<dbReference type="InterPro" id="IPR011075">
    <property type="entry name" value="TetR_C"/>
</dbReference>
<protein>
    <submittedName>
        <fullName evidence="6">AcrR family transcriptional regulator</fullName>
    </submittedName>
</protein>
<dbReference type="PRINTS" id="PR00455">
    <property type="entry name" value="HTHTETR"/>
</dbReference>
<comment type="caution">
    <text evidence="6">The sequence shown here is derived from an EMBL/GenBank/DDBJ whole genome shotgun (WGS) entry which is preliminary data.</text>
</comment>
<dbReference type="InterPro" id="IPR009057">
    <property type="entry name" value="Homeodomain-like_sf"/>
</dbReference>
<keyword evidence="1" id="KW-0805">Transcription regulation</keyword>
<dbReference type="Proteomes" id="UP000578449">
    <property type="component" value="Unassembled WGS sequence"/>
</dbReference>
<organism evidence="6 7">
    <name type="scientific">Thermocatellispora tengchongensis</name>
    <dbReference type="NCBI Taxonomy" id="1073253"/>
    <lineage>
        <taxon>Bacteria</taxon>
        <taxon>Bacillati</taxon>
        <taxon>Actinomycetota</taxon>
        <taxon>Actinomycetes</taxon>
        <taxon>Streptosporangiales</taxon>
        <taxon>Streptosporangiaceae</taxon>
        <taxon>Thermocatellispora</taxon>
    </lineage>
</organism>
<evidence type="ECO:0000256" key="2">
    <source>
        <dbReference type="ARBA" id="ARBA00023125"/>
    </source>
</evidence>
<evidence type="ECO:0000256" key="1">
    <source>
        <dbReference type="ARBA" id="ARBA00023015"/>
    </source>
</evidence>
<dbReference type="InterPro" id="IPR050109">
    <property type="entry name" value="HTH-type_TetR-like_transc_reg"/>
</dbReference>
<dbReference type="InterPro" id="IPR001647">
    <property type="entry name" value="HTH_TetR"/>
</dbReference>
<dbReference type="GO" id="GO:0000976">
    <property type="term" value="F:transcription cis-regulatory region binding"/>
    <property type="evidence" value="ECO:0007669"/>
    <property type="project" value="TreeGrafter"/>
</dbReference>
<dbReference type="RefSeq" id="WP_185050527.1">
    <property type="nucleotide sequence ID" value="NZ_BAABIX010000001.1"/>
</dbReference>
<dbReference type="Pfam" id="PF00440">
    <property type="entry name" value="TetR_N"/>
    <property type="match status" value="1"/>
</dbReference>
<dbReference type="PANTHER" id="PTHR30055">
    <property type="entry name" value="HTH-TYPE TRANSCRIPTIONAL REGULATOR RUTR"/>
    <property type="match status" value="1"/>
</dbReference>
<dbReference type="PANTHER" id="PTHR30055:SF148">
    <property type="entry name" value="TETR-FAMILY TRANSCRIPTIONAL REGULATOR"/>
    <property type="match status" value="1"/>
</dbReference>
<evidence type="ECO:0000256" key="3">
    <source>
        <dbReference type="ARBA" id="ARBA00023163"/>
    </source>
</evidence>
<evidence type="ECO:0000313" key="6">
    <source>
        <dbReference type="EMBL" id="MBB5133576.1"/>
    </source>
</evidence>
<gene>
    <name evidence="6" type="ORF">HNP84_003302</name>
</gene>
<sequence length="199" mass="21684">MARRTPTGAAVLQPSVTNAITEAVLDELAEQGYARLSMEAVAKRAGVGKSALYRRWPSKQEMAISVISEFSLAQIEVPDTGSLRGDLRATLDTVMRWLTHPRFSRIMADMVAEVARSPELGEVVETMVGTPKRERGMVMLRRAIERGELPPDTDLELALDLIAAPVYWRLVVRAAEAGPGYLDRLTDMLCHAIGGGAAP</sequence>
<dbReference type="PROSITE" id="PS50977">
    <property type="entry name" value="HTH_TETR_2"/>
    <property type="match status" value="1"/>
</dbReference>
<keyword evidence="3" id="KW-0804">Transcription</keyword>
<dbReference type="InterPro" id="IPR036271">
    <property type="entry name" value="Tet_transcr_reg_TetR-rel_C_sf"/>
</dbReference>
<dbReference type="Gene3D" id="1.10.357.10">
    <property type="entry name" value="Tetracycline Repressor, domain 2"/>
    <property type="match status" value="1"/>
</dbReference>
<proteinExistence type="predicted"/>
<dbReference type="GO" id="GO:0003700">
    <property type="term" value="F:DNA-binding transcription factor activity"/>
    <property type="evidence" value="ECO:0007669"/>
    <property type="project" value="TreeGrafter"/>
</dbReference>
<dbReference type="SUPFAM" id="SSF48498">
    <property type="entry name" value="Tetracyclin repressor-like, C-terminal domain"/>
    <property type="match status" value="1"/>
</dbReference>
<dbReference type="EMBL" id="JACHGN010000006">
    <property type="protein sequence ID" value="MBB5133576.1"/>
    <property type="molecule type" value="Genomic_DNA"/>
</dbReference>
<reference evidence="6 7" key="1">
    <citation type="submission" date="2020-08" db="EMBL/GenBank/DDBJ databases">
        <title>Genomic Encyclopedia of Type Strains, Phase IV (KMG-IV): sequencing the most valuable type-strain genomes for metagenomic binning, comparative biology and taxonomic classification.</title>
        <authorList>
            <person name="Goeker M."/>
        </authorList>
    </citation>
    <scope>NUCLEOTIDE SEQUENCE [LARGE SCALE GENOMIC DNA]</scope>
    <source>
        <strain evidence="6 7">DSM 45615</strain>
    </source>
</reference>
<dbReference type="SUPFAM" id="SSF46689">
    <property type="entry name" value="Homeodomain-like"/>
    <property type="match status" value="1"/>
</dbReference>